<protein>
    <recommendedName>
        <fullName evidence="2">DUF6824 domain-containing protein</fullName>
    </recommendedName>
</protein>
<feature type="region of interest" description="Disordered" evidence="1">
    <location>
        <begin position="132"/>
        <end position="253"/>
    </location>
</feature>
<dbReference type="AlphaFoldDB" id="B7GB63"/>
<feature type="compositionally biased region" description="Basic and acidic residues" evidence="1">
    <location>
        <begin position="183"/>
        <end position="195"/>
    </location>
</feature>
<feature type="compositionally biased region" description="Low complexity" evidence="1">
    <location>
        <begin position="463"/>
        <end position="488"/>
    </location>
</feature>
<feature type="compositionally biased region" description="Basic and acidic residues" evidence="1">
    <location>
        <begin position="20"/>
        <end position="33"/>
    </location>
</feature>
<dbReference type="GeneID" id="7198251"/>
<dbReference type="HOGENOM" id="CLU_706902_0_0_1"/>
<dbReference type="PaxDb" id="2850-Phatr49600"/>
<reference evidence="4" key="2">
    <citation type="submission" date="2008-08" db="EMBL/GenBank/DDBJ databases">
        <authorList>
            <consortium name="Diatom Consortium"/>
            <person name="Grigoriev I."/>
            <person name="Grimwood J."/>
            <person name="Kuo A."/>
            <person name="Otillar R.P."/>
            <person name="Salamov A."/>
            <person name="Detter J.C."/>
            <person name="Lindquist E."/>
            <person name="Shapiro H."/>
            <person name="Lucas S."/>
            <person name="Glavina del Rio T."/>
            <person name="Pitluck S."/>
            <person name="Rokhsar D."/>
            <person name="Bowler C."/>
        </authorList>
    </citation>
    <scope>GENOME REANNOTATION</scope>
    <source>
        <strain evidence="4">CCAP 1055/1</strain>
    </source>
</reference>
<feature type="domain" description="DUF6824" evidence="2">
    <location>
        <begin position="279"/>
        <end position="335"/>
    </location>
</feature>
<feature type="compositionally biased region" description="Polar residues" evidence="1">
    <location>
        <begin position="558"/>
        <end position="573"/>
    </location>
</feature>
<reference evidence="3 4" key="1">
    <citation type="journal article" date="2008" name="Nature">
        <title>The Phaeodactylum genome reveals the evolutionary history of diatom genomes.</title>
        <authorList>
            <person name="Bowler C."/>
            <person name="Allen A.E."/>
            <person name="Badger J.H."/>
            <person name="Grimwood J."/>
            <person name="Jabbari K."/>
            <person name="Kuo A."/>
            <person name="Maheswari U."/>
            <person name="Martens C."/>
            <person name="Maumus F."/>
            <person name="Otillar R.P."/>
            <person name="Rayko E."/>
            <person name="Salamov A."/>
            <person name="Vandepoele K."/>
            <person name="Beszteri B."/>
            <person name="Gruber A."/>
            <person name="Heijde M."/>
            <person name="Katinka M."/>
            <person name="Mock T."/>
            <person name="Valentin K."/>
            <person name="Verret F."/>
            <person name="Berges J.A."/>
            <person name="Brownlee C."/>
            <person name="Cadoret J.P."/>
            <person name="Chiovitti A."/>
            <person name="Choi C.J."/>
            <person name="Coesel S."/>
            <person name="De Martino A."/>
            <person name="Detter J.C."/>
            <person name="Durkin C."/>
            <person name="Falciatore A."/>
            <person name="Fournet J."/>
            <person name="Haruta M."/>
            <person name="Huysman M.J."/>
            <person name="Jenkins B.D."/>
            <person name="Jiroutova K."/>
            <person name="Jorgensen R.E."/>
            <person name="Joubert Y."/>
            <person name="Kaplan A."/>
            <person name="Kroger N."/>
            <person name="Kroth P.G."/>
            <person name="La Roche J."/>
            <person name="Lindquist E."/>
            <person name="Lommer M."/>
            <person name="Martin-Jezequel V."/>
            <person name="Lopez P.J."/>
            <person name="Lucas S."/>
            <person name="Mangogna M."/>
            <person name="McGinnis K."/>
            <person name="Medlin L.K."/>
            <person name="Montsant A."/>
            <person name="Oudot-Le Secq M.P."/>
            <person name="Napoli C."/>
            <person name="Obornik M."/>
            <person name="Parker M.S."/>
            <person name="Petit J.L."/>
            <person name="Porcel B.M."/>
            <person name="Poulsen N."/>
            <person name="Robison M."/>
            <person name="Rychlewski L."/>
            <person name="Rynearson T.A."/>
            <person name="Schmutz J."/>
            <person name="Shapiro H."/>
            <person name="Siaut M."/>
            <person name="Stanley M."/>
            <person name="Sussman M.R."/>
            <person name="Taylor A.R."/>
            <person name="Vardi A."/>
            <person name="von Dassow P."/>
            <person name="Vyverman W."/>
            <person name="Willis A."/>
            <person name="Wyrwicz L.S."/>
            <person name="Rokhsar D.S."/>
            <person name="Weissenbach J."/>
            <person name="Armbrust E.V."/>
            <person name="Green B.R."/>
            <person name="Van de Peer Y."/>
            <person name="Grigoriev I.V."/>
        </authorList>
    </citation>
    <scope>NUCLEOTIDE SEQUENCE [LARGE SCALE GENOMIC DNA]</scope>
    <source>
        <strain evidence="3 4">CCAP 1055/1</strain>
    </source>
</reference>
<sequence length="734" mass="79427">MSLSSSSPPARPSSPVSVPHRNDATSECEPTRGEEHVQAVVQKLIHVVTTQCQPQGRFWVTSATTTEVAATITPSVSTATTPSLETVSPPAAVPTISTEPLWTELDPLSVQQFVRDSLLASDSVRPVGIAAVPSPKATSGSPLFHINHNNEDNDDDDDNTKKRGRRPSLLRRSVSETMTPALDSKKKSTRTDARRSFRKSPAVSAEYDHLDNGAEHDHVHDHDADTTRRLPSAAPLHRRCRSAGPVTPTTHVGRMRRRPLVRVRNPLDVVFVTDGTSLVTNHTGNNRIRVLVDIKRTMYNNSTETERSKMVTDLIQVVTTHWRGRFLQQYVGDIDNQDANRQSPGSEYEVLDPHDAQQSQGLWAGPRSSSLDDDASSVTTNRSTVTSSTIATTATAAEKRVSEVKQEAVAAIHLLSPPAPDLHIQSMRNAAVESLQKRKKRQGLANRIRHLSAANIRGESLGTVDRSTSSASSVGSSNVSVTSHSRSTQSATATHDSAKPDRMPVSSMGPASASTHSVPMFADDQLLMTLESRLWAEGLRPEDLEPDPIAATTDVRRPSSTYEPANRNSSVLSNLSEGMVEMLMASLNEGGSYESDESDLSDQRSSTAYNPGPGQASQRPSSTFRSVDWEPRLPQTSSIENGAHNAGQASQRPPFVDSNESGIAPLRPSFVVSGGDDGGLLPLGNPGEDDNRFSGDGIESILSSLEVTSTPGRRRSSILEVHQEVDDEDDGEYE</sequence>
<dbReference type="Pfam" id="PF20710">
    <property type="entry name" value="DUF6824"/>
    <property type="match status" value="1"/>
</dbReference>
<dbReference type="Proteomes" id="UP000000759">
    <property type="component" value="Chromosome 23"/>
</dbReference>
<dbReference type="RefSeq" id="XP_002184409.1">
    <property type="nucleotide sequence ID" value="XM_002184373.1"/>
</dbReference>
<feature type="region of interest" description="Disordered" evidence="1">
    <location>
        <begin position="462"/>
        <end position="516"/>
    </location>
</feature>
<evidence type="ECO:0000256" key="1">
    <source>
        <dbReference type="SAM" id="MobiDB-lite"/>
    </source>
</evidence>
<feature type="region of interest" description="Disordered" evidence="1">
    <location>
        <begin position="356"/>
        <end position="382"/>
    </location>
</feature>
<feature type="region of interest" description="Disordered" evidence="1">
    <location>
        <begin position="541"/>
        <end position="573"/>
    </location>
</feature>
<accession>B7GB63</accession>
<evidence type="ECO:0000259" key="2">
    <source>
        <dbReference type="Pfam" id="PF20710"/>
    </source>
</evidence>
<keyword evidence="4" id="KW-1185">Reference proteome</keyword>
<evidence type="ECO:0000313" key="4">
    <source>
        <dbReference type="Proteomes" id="UP000000759"/>
    </source>
</evidence>
<feature type="compositionally biased region" description="Polar residues" evidence="1">
    <location>
        <begin position="701"/>
        <end position="711"/>
    </location>
</feature>
<feature type="compositionally biased region" description="Polar residues" evidence="1">
    <location>
        <begin position="603"/>
        <end position="625"/>
    </location>
</feature>
<dbReference type="InterPro" id="IPR049227">
    <property type="entry name" value="DUF6824"/>
</dbReference>
<dbReference type="KEGG" id="pti:PHATRDRAFT_49600"/>
<organism evidence="3 4">
    <name type="scientific">Phaeodactylum tricornutum (strain CCAP 1055/1)</name>
    <dbReference type="NCBI Taxonomy" id="556484"/>
    <lineage>
        <taxon>Eukaryota</taxon>
        <taxon>Sar</taxon>
        <taxon>Stramenopiles</taxon>
        <taxon>Ochrophyta</taxon>
        <taxon>Bacillariophyta</taxon>
        <taxon>Bacillariophyceae</taxon>
        <taxon>Bacillariophycidae</taxon>
        <taxon>Naviculales</taxon>
        <taxon>Phaeodactylaceae</taxon>
        <taxon>Phaeodactylum</taxon>
    </lineage>
</organism>
<dbReference type="EMBL" id="CM000625">
    <property type="protein sequence ID" value="EEC44158.1"/>
    <property type="molecule type" value="Genomic_DNA"/>
</dbReference>
<feature type="compositionally biased region" description="Low complexity" evidence="1">
    <location>
        <begin position="1"/>
        <end position="19"/>
    </location>
</feature>
<dbReference type="OrthoDB" id="47277at2759"/>
<gene>
    <name evidence="3" type="ORF">PHATRDRAFT_49600</name>
</gene>
<feature type="compositionally biased region" description="Acidic residues" evidence="1">
    <location>
        <begin position="725"/>
        <end position="734"/>
    </location>
</feature>
<dbReference type="InParanoid" id="B7GB63"/>
<name>B7GB63_PHATC</name>
<feature type="region of interest" description="Disordered" evidence="1">
    <location>
        <begin position="1"/>
        <end position="33"/>
    </location>
</feature>
<feature type="region of interest" description="Disordered" evidence="1">
    <location>
        <begin position="590"/>
        <end position="734"/>
    </location>
</feature>
<proteinExistence type="predicted"/>
<feature type="compositionally biased region" description="Basic and acidic residues" evidence="1">
    <location>
        <begin position="206"/>
        <end position="228"/>
    </location>
</feature>
<evidence type="ECO:0000313" key="3">
    <source>
        <dbReference type="EMBL" id="EEC44158.1"/>
    </source>
</evidence>